<dbReference type="GO" id="GO:0031965">
    <property type="term" value="C:nuclear membrane"/>
    <property type="evidence" value="ECO:0007669"/>
    <property type="project" value="UniProtKB-SubCell"/>
</dbReference>
<dbReference type="GO" id="GO:0034398">
    <property type="term" value="P:telomere tethering at nuclear periphery"/>
    <property type="evidence" value="ECO:0007669"/>
    <property type="project" value="TreeGrafter"/>
</dbReference>
<dbReference type="Gene3D" id="3.30.1610.10">
    <property type="entry name" value="Peptidase S59, nucleoporin"/>
    <property type="match status" value="1"/>
</dbReference>
<feature type="region of interest" description="Disordered" evidence="13">
    <location>
        <begin position="203"/>
        <end position="247"/>
    </location>
</feature>
<feature type="region of interest" description="Disordered" evidence="13">
    <location>
        <begin position="1"/>
        <end position="85"/>
    </location>
</feature>
<dbReference type="Pfam" id="PF04096">
    <property type="entry name" value="Nucleoporin2"/>
    <property type="match status" value="1"/>
</dbReference>
<organism evidence="15 16">
    <name type="scientific">Torulaspora globosa</name>
    <dbReference type="NCBI Taxonomy" id="48254"/>
    <lineage>
        <taxon>Eukaryota</taxon>
        <taxon>Fungi</taxon>
        <taxon>Dikarya</taxon>
        <taxon>Ascomycota</taxon>
        <taxon>Saccharomycotina</taxon>
        <taxon>Saccharomycetes</taxon>
        <taxon>Saccharomycetales</taxon>
        <taxon>Saccharomycetaceae</taxon>
        <taxon>Torulaspora</taxon>
    </lineage>
</organism>
<dbReference type="Pfam" id="PF12110">
    <property type="entry name" value="Nup96"/>
    <property type="match status" value="1"/>
</dbReference>
<evidence type="ECO:0000256" key="4">
    <source>
        <dbReference type="ARBA" id="ARBA00008926"/>
    </source>
</evidence>
<evidence type="ECO:0000259" key="14">
    <source>
        <dbReference type="PROSITE" id="PS51434"/>
    </source>
</evidence>
<evidence type="ECO:0000313" key="16">
    <source>
        <dbReference type="Proteomes" id="UP000510647"/>
    </source>
</evidence>
<dbReference type="InterPro" id="IPR007230">
    <property type="entry name" value="Nup98_auto-Pept-S59_dom"/>
</dbReference>
<feature type="compositionally biased region" description="Gly residues" evidence="13">
    <location>
        <begin position="67"/>
        <end position="81"/>
    </location>
</feature>
<dbReference type="Gene3D" id="1.25.40.690">
    <property type="match status" value="1"/>
</dbReference>
<dbReference type="SUPFAM" id="SSF82215">
    <property type="entry name" value="C-terminal autoproteolytic domain of nucleoporin nup98"/>
    <property type="match status" value="1"/>
</dbReference>
<evidence type="ECO:0000256" key="9">
    <source>
        <dbReference type="ARBA" id="ARBA00022927"/>
    </source>
</evidence>
<dbReference type="GO" id="GO:0006406">
    <property type="term" value="P:mRNA export from nucleus"/>
    <property type="evidence" value="ECO:0007669"/>
    <property type="project" value="UniProtKB-ARBA"/>
</dbReference>
<keyword evidence="10" id="KW-0811">Translocation</keyword>
<keyword evidence="6" id="KW-0677">Repeat</keyword>
<reference evidence="15 16" key="1">
    <citation type="submission" date="2020-06" db="EMBL/GenBank/DDBJ databases">
        <title>The yeast mating-type switching endonuclease HO is a domesticated member of an unorthodox homing genetic element family.</title>
        <authorList>
            <person name="Coughlan A.Y."/>
            <person name="Lombardi L."/>
            <person name="Braun-Galleani S."/>
            <person name="Martos A.R."/>
            <person name="Galeote V."/>
            <person name="Bigey F."/>
            <person name="Dequin S."/>
            <person name="Byrne K.P."/>
            <person name="Wolfe K.H."/>
        </authorList>
    </citation>
    <scope>NUCLEOTIDE SEQUENCE [LARGE SCALE GENOMIC DNA]</scope>
    <source>
        <strain evidence="15 16">CBS2947</strain>
    </source>
</reference>
<comment type="similarity">
    <text evidence="4">Belongs to the nucleoporin GLFG family.</text>
</comment>
<feature type="compositionally biased region" description="Polar residues" evidence="13">
    <location>
        <begin position="1"/>
        <end position="12"/>
    </location>
</feature>
<evidence type="ECO:0000256" key="11">
    <source>
        <dbReference type="ARBA" id="ARBA00023132"/>
    </source>
</evidence>
<evidence type="ECO:0000256" key="8">
    <source>
        <dbReference type="ARBA" id="ARBA00022816"/>
    </source>
</evidence>
<feature type="domain" description="Peptidase S59" evidence="14">
    <location>
        <begin position="408"/>
        <end position="555"/>
    </location>
</feature>
<evidence type="ECO:0000256" key="12">
    <source>
        <dbReference type="ARBA" id="ARBA00023242"/>
    </source>
</evidence>
<feature type="compositionally biased region" description="Polar residues" evidence="13">
    <location>
        <begin position="211"/>
        <end position="247"/>
    </location>
</feature>
<evidence type="ECO:0000313" key="15">
    <source>
        <dbReference type="EMBL" id="QLQ77912.1"/>
    </source>
</evidence>
<evidence type="ECO:0000256" key="10">
    <source>
        <dbReference type="ARBA" id="ARBA00023010"/>
    </source>
</evidence>
<evidence type="ECO:0000256" key="13">
    <source>
        <dbReference type="SAM" id="MobiDB-lite"/>
    </source>
</evidence>
<dbReference type="InterPro" id="IPR036903">
    <property type="entry name" value="Nup98_auto-Pept-S59_dom_sf"/>
</dbReference>
<keyword evidence="9" id="KW-0653">Protein transport</keyword>
<evidence type="ECO:0000256" key="2">
    <source>
        <dbReference type="ARBA" id="ARBA00004567"/>
    </source>
</evidence>
<evidence type="ECO:0000256" key="3">
    <source>
        <dbReference type="ARBA" id="ARBA00004620"/>
    </source>
</evidence>
<dbReference type="OrthoDB" id="3797628at2759"/>
<dbReference type="FunFam" id="3.30.1610.10:FF:000003">
    <property type="entry name" value="Nucleoporin SONB, putative"/>
    <property type="match status" value="1"/>
</dbReference>
<evidence type="ECO:0000256" key="7">
    <source>
        <dbReference type="ARBA" id="ARBA00022813"/>
    </source>
</evidence>
<dbReference type="PANTHER" id="PTHR23198">
    <property type="entry name" value="NUCLEOPORIN"/>
    <property type="match status" value="1"/>
</dbReference>
<dbReference type="GO" id="GO:0006606">
    <property type="term" value="P:protein import into nucleus"/>
    <property type="evidence" value="ECO:0007669"/>
    <property type="project" value="UniProtKB-ARBA"/>
</dbReference>
<keyword evidence="5" id="KW-0813">Transport</keyword>
<accession>A0A7H9HNM0</accession>
<evidence type="ECO:0000256" key="5">
    <source>
        <dbReference type="ARBA" id="ARBA00022448"/>
    </source>
</evidence>
<feature type="compositionally biased region" description="Basic and acidic residues" evidence="13">
    <location>
        <begin position="324"/>
        <end position="333"/>
    </location>
</feature>
<name>A0A7H9HNM0_9SACH</name>
<protein>
    <recommendedName>
        <fullName evidence="14">Peptidase S59 domain-containing protein</fullName>
    </recommendedName>
</protein>
<keyword evidence="11" id="KW-0906">Nuclear pore complex</keyword>
<comment type="subcellular location">
    <subcellularLocation>
        <location evidence="1">Nucleus membrane</location>
        <topology evidence="1">Peripheral membrane protein</topology>
        <orientation evidence="1">Cytoplasmic side</orientation>
    </subcellularLocation>
    <subcellularLocation>
        <location evidence="3">Nucleus membrane</location>
        <topology evidence="3">Peripheral membrane protein</topology>
        <orientation evidence="3">Nucleoplasmic side</orientation>
    </subcellularLocation>
    <subcellularLocation>
        <location evidence="2">Nucleus</location>
        <location evidence="2">Nuclear pore complex</location>
    </subcellularLocation>
</comment>
<keyword evidence="16" id="KW-1185">Reference proteome</keyword>
<dbReference type="InterPro" id="IPR021967">
    <property type="entry name" value="Nup98_C"/>
</dbReference>
<keyword evidence="8" id="KW-0509">mRNA transport</keyword>
<dbReference type="EMBL" id="CP059267">
    <property type="protein sequence ID" value="QLQ77912.1"/>
    <property type="molecule type" value="Genomic_DNA"/>
</dbReference>
<dbReference type="InterPro" id="IPR037665">
    <property type="entry name" value="Nucleoporin_S59-like"/>
</dbReference>
<dbReference type="GO" id="GO:0044614">
    <property type="term" value="C:nuclear pore cytoplasmic filaments"/>
    <property type="evidence" value="ECO:0007669"/>
    <property type="project" value="TreeGrafter"/>
</dbReference>
<sequence>MFGKNTTSGSLFNNTSTPTSTPTPANNTLQKPFKVGGQGLFGNANSTAGVSTPSPSGNLLNSTKGNGLFGGSQGNTTGGLFSGNNAQNKGSGFTFGQNTARGDGGGLFGTNTRTLPFENKASGGGQVAGGLFSSNNASNSAGLFGNQQSLGNNTQKTVSFNNNAFNSAQPQPSFNPYGLNIANVPVPMSSMPASITAPSIEGKTSLDRSTESATSFTSGSTAPNRRTYSISSTMSNTTGSQVSLPATSKSSLINKLSARLKNAPNLSSTQGIFSPSLDGQWSSQDKNTSSVKDIADLHEPSSKQKDLFPSGGFTPLSLQSGDTSDMRKLKIDPSRSIAKKLKLFTGESTPTKSHTTDEDGTEKVNCTESKAQNDEQQEPAIDALTKENDRPNQIHDQQSDSPPAVMNNSGYWCSPSPEQLANLTEEQLTAVPNFLIGRKGYGSITFQYDVDLSGFANNIETELFGKVVIFNSNKTVEVYADESKKPPIGCGLNVPAIVTLNNVYPIDKKSKKELRDEANSNEVQVLVRRLKNLRNMDFISYNPFGGVWTFKVNHFSIWGLTNEEDAEIDEQEVKNAQEGTNIDENVGYPNARRSLAQTKMNQEMLPGTFESQNKDFPPVELTQRELIGVQQSNNSDLESVTPPESDFLVEEKPYEPDINESDFEGMLTEPAFNTSSNWVEQLQLAGSNLKSVFAGTSDVSTDANSGIELLFNEFNENLRKEKEAKKERRMINYNFANFSSDSSLLIKASNRTSGVRSHVIPMSSFREPAFFEALFSKHFSLCEFTNRQSNNYPTVTDSHLLFKDIADLCSPSSMEYTLWSLCSVLFDEIKLNYTVQDSSVEEALLKNERHKQICSWIVGQTKDEIDARIKNETDALEIIFLYLLKNDVANACKMALKSQNGHLAVLLATLGSNDARIRDLAAGQLKRWRTCGQRVSPAIARIYKLLAGDEVNEKLLNEREKDSISWLSLLGANLYYGKIDELSLKEVVARATRASVSKEHDFRYTVFMLYGLQESIEFAFEELKNAISPLDYSIPWHIAQILRFGKEGAISDRINDKLTSDYVGQLRVCQLHKEALFAASFYSNDSAAKQHIQSIVYHEIPILSSATNKDILQRLRIPDCLIQKAAALKHRYDGDHLREAECLIKAEAFEEAEKVVIESVAPMLIINGLANNERDLTVLQALLSSFPASEMKNWSTGLGVYDIYVKLKLGSKADKELLDCLLDGVCLLYEAHKRSKAVPVCCSIISQYVAAQYLEQHNAEKDDSQKEKLLRLPLGQPEKKYLESCLV</sequence>
<keyword evidence="12" id="KW-0539">Nucleus</keyword>
<feature type="compositionally biased region" description="Low complexity" evidence="13">
    <location>
        <begin position="13"/>
        <end position="28"/>
    </location>
</feature>
<dbReference type="Gene3D" id="6.20.50.170">
    <property type="match status" value="1"/>
</dbReference>
<dbReference type="GO" id="GO:0000973">
    <property type="term" value="P:post-transcriptional tethering of RNA polymerase II gene DNA at nuclear periphery"/>
    <property type="evidence" value="ECO:0007669"/>
    <property type="project" value="TreeGrafter"/>
</dbReference>
<dbReference type="GO" id="GO:0008139">
    <property type="term" value="F:nuclear localization sequence binding"/>
    <property type="evidence" value="ECO:0007669"/>
    <property type="project" value="TreeGrafter"/>
</dbReference>
<dbReference type="GO" id="GO:0017056">
    <property type="term" value="F:structural constituent of nuclear pore"/>
    <property type="evidence" value="ECO:0007669"/>
    <property type="project" value="InterPro"/>
</dbReference>
<evidence type="ECO:0000256" key="6">
    <source>
        <dbReference type="ARBA" id="ARBA00022737"/>
    </source>
</evidence>
<keyword evidence="7" id="KW-0068">Autocatalytic cleavage</keyword>
<feature type="region of interest" description="Disordered" evidence="13">
    <location>
        <begin position="300"/>
        <end position="378"/>
    </location>
</feature>
<dbReference type="GO" id="GO:0044613">
    <property type="term" value="C:nuclear pore central transport channel"/>
    <property type="evidence" value="ECO:0007669"/>
    <property type="project" value="UniProtKB-ARBA"/>
</dbReference>
<proteinExistence type="inferred from homology"/>
<dbReference type="PROSITE" id="PS51434">
    <property type="entry name" value="NUP_C"/>
    <property type="match status" value="1"/>
</dbReference>
<dbReference type="GO" id="GO:0003723">
    <property type="term" value="F:RNA binding"/>
    <property type="evidence" value="ECO:0007669"/>
    <property type="project" value="TreeGrafter"/>
</dbReference>
<evidence type="ECO:0000256" key="1">
    <source>
        <dbReference type="ARBA" id="ARBA00004335"/>
    </source>
</evidence>
<feature type="compositionally biased region" description="Polar residues" evidence="13">
    <location>
        <begin position="43"/>
        <end position="65"/>
    </location>
</feature>
<gene>
    <name evidence="15" type="ORF">HG537_0A01590</name>
</gene>
<dbReference type="Proteomes" id="UP000510647">
    <property type="component" value="Chromosome 1"/>
</dbReference>
<dbReference type="PANTHER" id="PTHR23198:SF6">
    <property type="entry name" value="NUCLEAR PORE COMPLEX PROTEIN NUP98-NUP96"/>
    <property type="match status" value="1"/>
</dbReference>